<comment type="caution">
    <text evidence="1">The sequence shown here is derived from an EMBL/GenBank/DDBJ whole genome shotgun (WGS) entry which is preliminary data.</text>
</comment>
<proteinExistence type="predicted"/>
<reference evidence="1" key="1">
    <citation type="submission" date="2023-11" db="EMBL/GenBank/DDBJ databases">
        <authorList>
            <person name="Poullet M."/>
        </authorList>
    </citation>
    <scope>NUCLEOTIDE SEQUENCE</scope>
    <source>
        <strain evidence="1">E1834</strain>
    </source>
</reference>
<sequence>MLLEFQKLQVEKNILDQQPLEDMDGPIALFMFPTRELALQTWKEASKFARNLRIRVVCVYGGVAIFGQIAELKKGS</sequence>
<accession>A0ACB1AVY2</accession>
<dbReference type="Proteomes" id="UP001497535">
    <property type="component" value="Unassembled WGS sequence"/>
</dbReference>
<organism evidence="1 2">
    <name type="scientific">Meloidogyne enterolobii</name>
    <name type="common">Root-knot nematode worm</name>
    <name type="synonym">Meloidogyne mayaguensis</name>
    <dbReference type="NCBI Taxonomy" id="390850"/>
    <lineage>
        <taxon>Eukaryota</taxon>
        <taxon>Metazoa</taxon>
        <taxon>Ecdysozoa</taxon>
        <taxon>Nematoda</taxon>
        <taxon>Chromadorea</taxon>
        <taxon>Rhabditida</taxon>
        <taxon>Tylenchina</taxon>
        <taxon>Tylenchomorpha</taxon>
        <taxon>Tylenchoidea</taxon>
        <taxon>Meloidogynidae</taxon>
        <taxon>Meloidogyninae</taxon>
        <taxon>Meloidogyne</taxon>
    </lineage>
</organism>
<name>A0ACB1AVY2_MELEN</name>
<gene>
    <name evidence="1" type="ORF">MENTE1834_LOCUS43831</name>
</gene>
<protein>
    <submittedName>
        <fullName evidence="1">Uncharacterized protein</fullName>
    </submittedName>
</protein>
<evidence type="ECO:0000313" key="1">
    <source>
        <dbReference type="EMBL" id="CAK5107965.1"/>
    </source>
</evidence>
<dbReference type="EMBL" id="CAVMJV010000127">
    <property type="protein sequence ID" value="CAK5107965.1"/>
    <property type="molecule type" value="Genomic_DNA"/>
</dbReference>
<evidence type="ECO:0000313" key="2">
    <source>
        <dbReference type="Proteomes" id="UP001497535"/>
    </source>
</evidence>
<keyword evidence="2" id="KW-1185">Reference proteome</keyword>